<reference evidence="7 8" key="1">
    <citation type="submission" date="2012-09" db="EMBL/GenBank/DDBJ databases">
        <title>Genome Sequence of alkane-degrading Bacterium Alcanivorax sp. 521-1.</title>
        <authorList>
            <person name="Lai Q."/>
            <person name="Shao Z."/>
        </authorList>
    </citation>
    <scope>NUCLEOTIDE SEQUENCE [LARGE SCALE GENOMIC DNA]</scope>
    <source>
        <strain evidence="7 8">521-1</strain>
    </source>
</reference>
<dbReference type="PANTHER" id="PTHR47245">
    <property type="entry name" value="PEPTIDYLPROLYL ISOMERASE"/>
    <property type="match status" value="1"/>
</dbReference>
<feature type="chain" id="PRO_5047525035" description="peptidylprolyl isomerase" evidence="5">
    <location>
        <begin position="25"/>
        <end position="435"/>
    </location>
</feature>
<keyword evidence="8" id="KW-1185">Reference proteome</keyword>
<feature type="signal peptide" evidence="5">
    <location>
        <begin position="1"/>
        <end position="24"/>
    </location>
</feature>
<sequence length="435" mass="48951">MGMRAPRRRALALAALLMVALAGATPRNPAVVAEVDGAALTRPVLAVFLASARVHDQRVTAHRVLADLVDIHLMGAWYREKHAVDHGPARVGYDRATRADRDTAALIRVAYRGALAAALNAHGWDSPLDAVAGPWHLDTDKLAPILTADSGLRLALNERQRAAARRWVVARYRFPGGEERRLTLARLYDAQNIALKTRFHNLDGAAMADAAGAWVRRAFVLDWFERRSPLEPAERDWIRQLVLDRLDQRALLRALGLSDDPHDDNSRLREVAETIPDKDVRRYYQLHREHFRRVEKVRAARLYLPDQALADRVHQRLQGGEPLAEVARRHADRPGVSYQAPAWLQRGDPEAWLTGFAFTVEEGAVSPPARVPGEARWVIVAVDRRREGFQAADSEAVRYQASRVLARERLRERLRTGLARRQAAARVRFYLEASP</sequence>
<name>A0ABS0AUM9_9GAMM</name>
<evidence type="ECO:0000256" key="4">
    <source>
        <dbReference type="ARBA" id="ARBA00023110"/>
    </source>
</evidence>
<feature type="domain" description="PpiC" evidence="6">
    <location>
        <begin position="275"/>
        <end position="389"/>
    </location>
</feature>
<comment type="caution">
    <text evidence="7">The sequence shown here is derived from an EMBL/GenBank/DDBJ whole genome shotgun (WGS) entry which is preliminary data.</text>
</comment>
<dbReference type="PANTHER" id="PTHR47245:SF2">
    <property type="entry name" value="PEPTIDYL-PROLYL CIS-TRANS ISOMERASE HP_0175-RELATED"/>
    <property type="match status" value="1"/>
</dbReference>
<dbReference type="SUPFAM" id="SSF54534">
    <property type="entry name" value="FKBP-like"/>
    <property type="match status" value="1"/>
</dbReference>
<comment type="similarity">
    <text evidence="2">Belongs to the PpiC/parvulin rotamase family.</text>
</comment>
<dbReference type="GO" id="GO:0016853">
    <property type="term" value="F:isomerase activity"/>
    <property type="evidence" value="ECO:0007669"/>
    <property type="project" value="UniProtKB-KW"/>
</dbReference>
<dbReference type="Proteomes" id="UP000662703">
    <property type="component" value="Unassembled WGS sequence"/>
</dbReference>
<protein>
    <recommendedName>
        <fullName evidence="3">peptidylprolyl isomerase</fullName>
        <ecNumber evidence="3">5.2.1.8</ecNumber>
    </recommendedName>
</protein>
<dbReference type="EC" id="5.2.1.8" evidence="3"/>
<keyword evidence="4" id="KW-0697">Rotamase</keyword>
<dbReference type="PROSITE" id="PS51318">
    <property type="entry name" value="TAT"/>
    <property type="match status" value="1"/>
</dbReference>
<keyword evidence="7" id="KW-0413">Isomerase</keyword>
<evidence type="ECO:0000256" key="5">
    <source>
        <dbReference type="SAM" id="SignalP"/>
    </source>
</evidence>
<accession>A0ABS0AUM9</accession>
<comment type="catalytic activity">
    <reaction evidence="1">
        <text>[protein]-peptidylproline (omega=180) = [protein]-peptidylproline (omega=0)</text>
        <dbReference type="Rhea" id="RHEA:16237"/>
        <dbReference type="Rhea" id="RHEA-COMP:10747"/>
        <dbReference type="Rhea" id="RHEA-COMP:10748"/>
        <dbReference type="ChEBI" id="CHEBI:83833"/>
        <dbReference type="ChEBI" id="CHEBI:83834"/>
        <dbReference type="EC" id="5.2.1.8"/>
    </reaction>
</comment>
<keyword evidence="5" id="KW-0732">Signal</keyword>
<dbReference type="InterPro" id="IPR006311">
    <property type="entry name" value="TAT_signal"/>
</dbReference>
<evidence type="ECO:0000259" key="6">
    <source>
        <dbReference type="Pfam" id="PF13145"/>
    </source>
</evidence>
<evidence type="ECO:0000256" key="3">
    <source>
        <dbReference type="ARBA" id="ARBA00013194"/>
    </source>
</evidence>
<dbReference type="Gene3D" id="3.10.50.40">
    <property type="match status" value="1"/>
</dbReference>
<dbReference type="InterPro" id="IPR050245">
    <property type="entry name" value="PrsA_foldase"/>
</dbReference>
<evidence type="ECO:0000313" key="8">
    <source>
        <dbReference type="Proteomes" id="UP000662703"/>
    </source>
</evidence>
<organism evidence="7 8">
    <name type="scientific">Alloalcanivorax profundimaris</name>
    <dbReference type="NCBI Taxonomy" id="2735259"/>
    <lineage>
        <taxon>Bacteria</taxon>
        <taxon>Pseudomonadati</taxon>
        <taxon>Pseudomonadota</taxon>
        <taxon>Gammaproteobacteria</taxon>
        <taxon>Oceanospirillales</taxon>
        <taxon>Alcanivoracaceae</taxon>
        <taxon>Alloalcanivorax</taxon>
    </lineage>
</organism>
<evidence type="ECO:0000313" key="7">
    <source>
        <dbReference type="EMBL" id="MBF5057823.1"/>
    </source>
</evidence>
<proteinExistence type="inferred from homology"/>
<dbReference type="InterPro" id="IPR046357">
    <property type="entry name" value="PPIase_dom_sf"/>
</dbReference>
<gene>
    <name evidence="7" type="ORF">Y5W_03117</name>
</gene>
<dbReference type="Pfam" id="PF13145">
    <property type="entry name" value="Rotamase_2"/>
    <property type="match status" value="1"/>
</dbReference>
<dbReference type="Gene3D" id="1.10.4030.10">
    <property type="entry name" value="Porin chaperone SurA, peptide-binding domain"/>
    <property type="match status" value="1"/>
</dbReference>
<evidence type="ECO:0000256" key="1">
    <source>
        <dbReference type="ARBA" id="ARBA00000971"/>
    </source>
</evidence>
<dbReference type="EMBL" id="ARXX01000060">
    <property type="protein sequence ID" value="MBF5057823.1"/>
    <property type="molecule type" value="Genomic_DNA"/>
</dbReference>
<dbReference type="InterPro" id="IPR000297">
    <property type="entry name" value="PPIase_PpiC"/>
</dbReference>
<evidence type="ECO:0000256" key="2">
    <source>
        <dbReference type="ARBA" id="ARBA00007656"/>
    </source>
</evidence>